<dbReference type="OrthoDB" id="415696at2759"/>
<dbReference type="InterPro" id="IPR004480">
    <property type="entry name" value="Monothiol_GRX-rel"/>
</dbReference>
<dbReference type="PANTHER" id="PTHR10293">
    <property type="entry name" value="GLUTAREDOXIN FAMILY MEMBER"/>
    <property type="match status" value="1"/>
</dbReference>
<dbReference type="Proteomes" id="UP000708148">
    <property type="component" value="Unassembled WGS sequence"/>
</dbReference>
<evidence type="ECO:0000256" key="5">
    <source>
        <dbReference type="ARBA" id="ARBA00023014"/>
    </source>
</evidence>
<dbReference type="PANTHER" id="PTHR10293:SF16">
    <property type="entry name" value="GLUTAREDOXIN-RELATED PROTEIN 5, MITOCHONDRIAL"/>
    <property type="match status" value="1"/>
</dbReference>
<dbReference type="FunFam" id="3.40.30.10:FF:000005">
    <property type="entry name" value="Glutaredoxin 5"/>
    <property type="match status" value="1"/>
</dbReference>
<dbReference type="PROSITE" id="PS51354">
    <property type="entry name" value="GLUTAREDOXIN_2"/>
    <property type="match status" value="1"/>
</dbReference>
<evidence type="ECO:0000256" key="2">
    <source>
        <dbReference type="ARBA" id="ARBA00022714"/>
    </source>
</evidence>
<comment type="similarity">
    <text evidence="1">Belongs to the glutaredoxin family. CGFS subfamily.</text>
</comment>
<dbReference type="Pfam" id="PF00462">
    <property type="entry name" value="Glutaredoxin"/>
    <property type="match status" value="1"/>
</dbReference>
<dbReference type="GO" id="GO:0051537">
    <property type="term" value="F:2 iron, 2 sulfur cluster binding"/>
    <property type="evidence" value="ECO:0007669"/>
    <property type="project" value="UniProtKB-KW"/>
</dbReference>
<dbReference type="NCBIfam" id="TIGR00365">
    <property type="entry name" value="Grx4 family monothiol glutaredoxin"/>
    <property type="match status" value="1"/>
</dbReference>
<dbReference type="EMBL" id="CAJHUC010002020">
    <property type="protein sequence ID" value="CAD7702990.1"/>
    <property type="molecule type" value="Genomic_DNA"/>
</dbReference>
<reference evidence="8" key="1">
    <citation type="submission" date="2020-12" db="EMBL/GenBank/DDBJ databases">
        <authorList>
            <person name="Iha C."/>
        </authorList>
    </citation>
    <scope>NUCLEOTIDE SEQUENCE</scope>
</reference>
<dbReference type="AlphaFoldDB" id="A0A8S1J6J9"/>
<dbReference type="InterPro" id="IPR002109">
    <property type="entry name" value="Glutaredoxin"/>
</dbReference>
<comment type="caution">
    <text evidence="8">The sequence shown here is derived from an EMBL/GenBank/DDBJ whole genome shotgun (WGS) entry which is preliminary data.</text>
</comment>
<evidence type="ECO:0000313" key="8">
    <source>
        <dbReference type="EMBL" id="CAD7702990.1"/>
    </source>
</evidence>
<proteinExistence type="inferred from homology"/>
<gene>
    <name evidence="8" type="ORF">OSTQU699_LOCUS8347</name>
</gene>
<dbReference type="GO" id="GO:0005759">
    <property type="term" value="C:mitochondrial matrix"/>
    <property type="evidence" value="ECO:0007669"/>
    <property type="project" value="TreeGrafter"/>
</dbReference>
<organism evidence="8 9">
    <name type="scientific">Ostreobium quekettii</name>
    <dbReference type="NCBI Taxonomy" id="121088"/>
    <lineage>
        <taxon>Eukaryota</taxon>
        <taxon>Viridiplantae</taxon>
        <taxon>Chlorophyta</taxon>
        <taxon>core chlorophytes</taxon>
        <taxon>Ulvophyceae</taxon>
        <taxon>TCBD clade</taxon>
        <taxon>Bryopsidales</taxon>
        <taxon>Ostreobineae</taxon>
        <taxon>Ostreobiaceae</taxon>
        <taxon>Ostreobium</taxon>
    </lineage>
</organism>
<dbReference type="GO" id="GO:0046872">
    <property type="term" value="F:metal ion binding"/>
    <property type="evidence" value="ECO:0007669"/>
    <property type="project" value="UniProtKB-KW"/>
</dbReference>
<sequence length="157" mass="17143">MLGLGRAAACRLSRGATSVSFIPSSGIFQNFFRDLSSDSDSHDDFKAQLKPQQPGGVVATIEEDISKHKVFLYMKGVPEAPQCGFSMLACQILNHYGVTYGSRNVLADPEIREGIKKFTSWPTIPQVFVDGEFVGGSDILKQMHENGELKKLFGGKA</sequence>
<evidence type="ECO:0000256" key="1">
    <source>
        <dbReference type="ARBA" id="ARBA00008983"/>
    </source>
</evidence>
<evidence type="ECO:0000313" key="9">
    <source>
        <dbReference type="Proteomes" id="UP000708148"/>
    </source>
</evidence>
<name>A0A8S1J6J9_9CHLO</name>
<keyword evidence="3" id="KW-0479">Metal-binding</keyword>
<dbReference type="SUPFAM" id="SSF52833">
    <property type="entry name" value="Thioredoxin-like"/>
    <property type="match status" value="1"/>
</dbReference>
<evidence type="ECO:0000256" key="3">
    <source>
        <dbReference type="ARBA" id="ARBA00022723"/>
    </source>
</evidence>
<evidence type="ECO:0000259" key="7">
    <source>
        <dbReference type="Pfam" id="PF00462"/>
    </source>
</evidence>
<dbReference type="Gene3D" id="3.40.30.10">
    <property type="entry name" value="Glutaredoxin"/>
    <property type="match status" value="1"/>
</dbReference>
<dbReference type="CDD" id="cd03028">
    <property type="entry name" value="GRX_PICOT_like"/>
    <property type="match status" value="1"/>
</dbReference>
<keyword evidence="6" id="KW-0676">Redox-active center</keyword>
<keyword evidence="5" id="KW-0411">Iron-sulfur</keyword>
<keyword evidence="9" id="KW-1185">Reference proteome</keyword>
<evidence type="ECO:0000256" key="6">
    <source>
        <dbReference type="ARBA" id="ARBA00023284"/>
    </source>
</evidence>
<keyword evidence="4" id="KW-0408">Iron</keyword>
<accession>A0A8S1J6J9</accession>
<dbReference type="InterPro" id="IPR033658">
    <property type="entry name" value="GRX_PICOT-like"/>
</dbReference>
<keyword evidence="2" id="KW-0001">2Fe-2S</keyword>
<dbReference type="InterPro" id="IPR036249">
    <property type="entry name" value="Thioredoxin-like_sf"/>
</dbReference>
<protein>
    <recommendedName>
        <fullName evidence="7">Glutaredoxin domain-containing protein</fullName>
    </recommendedName>
</protein>
<evidence type="ECO:0000256" key="4">
    <source>
        <dbReference type="ARBA" id="ARBA00023004"/>
    </source>
</evidence>
<feature type="domain" description="Glutaredoxin" evidence="7">
    <location>
        <begin position="70"/>
        <end position="134"/>
    </location>
</feature>